<proteinExistence type="predicted"/>
<keyword evidence="2" id="KW-1185">Reference proteome</keyword>
<accession>A0A914EFE9</accession>
<organism evidence="2 3">
    <name type="scientific">Acrobeloides nanus</name>
    <dbReference type="NCBI Taxonomy" id="290746"/>
    <lineage>
        <taxon>Eukaryota</taxon>
        <taxon>Metazoa</taxon>
        <taxon>Ecdysozoa</taxon>
        <taxon>Nematoda</taxon>
        <taxon>Chromadorea</taxon>
        <taxon>Rhabditida</taxon>
        <taxon>Tylenchina</taxon>
        <taxon>Cephalobomorpha</taxon>
        <taxon>Cephaloboidea</taxon>
        <taxon>Cephalobidae</taxon>
        <taxon>Acrobeloides</taxon>
    </lineage>
</organism>
<dbReference type="PANTHER" id="PTHR47022">
    <property type="entry name" value="BTB AND MATH DOMAIN-CONTAINING PROTEIN 36-RELATED"/>
    <property type="match status" value="1"/>
</dbReference>
<evidence type="ECO:0000313" key="2">
    <source>
        <dbReference type="Proteomes" id="UP000887540"/>
    </source>
</evidence>
<dbReference type="PROSITE" id="PS50144">
    <property type="entry name" value="MATH"/>
    <property type="match status" value="1"/>
</dbReference>
<evidence type="ECO:0000259" key="1">
    <source>
        <dbReference type="PROSITE" id="PS50144"/>
    </source>
</evidence>
<name>A0A914EFE9_9BILA</name>
<dbReference type="InterPro" id="IPR002083">
    <property type="entry name" value="MATH/TRAF_dom"/>
</dbReference>
<dbReference type="Pfam" id="PF22486">
    <property type="entry name" value="MATH_2"/>
    <property type="match status" value="1"/>
</dbReference>
<dbReference type="SUPFAM" id="SSF49599">
    <property type="entry name" value="TRAF domain-like"/>
    <property type="match status" value="1"/>
</dbReference>
<dbReference type="InterPro" id="IPR008974">
    <property type="entry name" value="TRAF-like"/>
</dbReference>
<dbReference type="Proteomes" id="UP000887540">
    <property type="component" value="Unplaced"/>
</dbReference>
<dbReference type="AlphaFoldDB" id="A0A914EFE9"/>
<dbReference type="PANTHER" id="PTHR47022:SF1">
    <property type="entry name" value="BTB AND MATH DOMAIN-CONTAINING PROTEIN 36-RELATED"/>
    <property type="match status" value="1"/>
</dbReference>
<feature type="domain" description="MATH" evidence="1">
    <location>
        <begin position="131"/>
        <end position="274"/>
    </location>
</feature>
<protein>
    <submittedName>
        <fullName evidence="3">MATH domain-containing protein</fullName>
    </submittedName>
</protein>
<reference evidence="3" key="1">
    <citation type="submission" date="2022-11" db="UniProtKB">
        <authorList>
            <consortium name="WormBaseParasite"/>
        </authorList>
    </citation>
    <scope>IDENTIFICATION</scope>
</reference>
<dbReference type="WBParaSite" id="ACRNAN_scaffold7394.g31178.t1">
    <property type="protein sequence ID" value="ACRNAN_scaffold7394.g31178.t1"/>
    <property type="gene ID" value="ACRNAN_scaffold7394.g31178"/>
</dbReference>
<evidence type="ECO:0000313" key="3">
    <source>
        <dbReference type="WBParaSite" id="ACRNAN_scaffold7394.g31178.t1"/>
    </source>
</evidence>
<dbReference type="Gene3D" id="2.60.210.10">
    <property type="entry name" value="Apoptosis, Tumor Necrosis Factor Receptor Associated Protein 2, Chain A"/>
    <property type="match status" value="1"/>
</dbReference>
<sequence length="283" mass="32497">MSGCCVDAKEMAKIDSPNWQNNCGCGPDEEPSDSVCIYEVPNGTKRLEEELHAKFPSLIKTFSENIICGPKSNFKAKRAIVINSKWIYEEFERVNWTQTIMHWKSIVEKKRRVNKTKEVQDGDDDDRHKPEGVIMLEIDRFNEFMDKPLFTYQLPSQPVYIRGLPWKIIASPTAQWITRMDRKHFPICKGEKALGFYLQCNDDVSDPSWSCTAEAILRVHSQTAGIEDYTKWIVHTFNAKENSRGYSEFMTCETLADPANGYLKNDTIKLSVQVWADAPQGVQ</sequence>